<evidence type="ECO:0000256" key="2">
    <source>
        <dbReference type="ARBA" id="ARBA00022699"/>
    </source>
</evidence>
<evidence type="ECO:0000256" key="3">
    <source>
        <dbReference type="ARBA" id="ARBA00022723"/>
    </source>
</evidence>
<protein>
    <submittedName>
        <fullName evidence="12">Finger RFP-like</fullName>
    </submittedName>
</protein>
<dbReference type="InterPro" id="IPR043136">
    <property type="entry name" value="B30.2/SPRY_sf"/>
</dbReference>
<dbReference type="Pfam" id="PF00622">
    <property type="entry name" value="SPRY"/>
    <property type="match status" value="1"/>
</dbReference>
<dbReference type="InterPro" id="IPR050143">
    <property type="entry name" value="TRIM/RBCC"/>
</dbReference>
<keyword evidence="2" id="KW-0800">Toxin</keyword>
<dbReference type="Pfam" id="PF00643">
    <property type="entry name" value="zf-B_box"/>
    <property type="match status" value="1"/>
</dbReference>
<dbReference type="SUPFAM" id="SSF57845">
    <property type="entry name" value="B-box zinc-binding domain"/>
    <property type="match status" value="1"/>
</dbReference>
<dbReference type="Gene3D" id="3.30.160.60">
    <property type="entry name" value="Classic Zinc Finger"/>
    <property type="match status" value="1"/>
</dbReference>
<dbReference type="PROSITE" id="PS00518">
    <property type="entry name" value="ZF_RING_1"/>
    <property type="match status" value="1"/>
</dbReference>
<dbReference type="InterPro" id="IPR006574">
    <property type="entry name" value="PRY"/>
</dbReference>
<evidence type="ECO:0000313" key="13">
    <source>
        <dbReference type="Proteomes" id="UP001178461"/>
    </source>
</evidence>
<evidence type="ECO:0000256" key="5">
    <source>
        <dbReference type="ARBA" id="ARBA00022833"/>
    </source>
</evidence>
<dbReference type="Pfam" id="PF15227">
    <property type="entry name" value="zf-C3HC4_4"/>
    <property type="match status" value="1"/>
</dbReference>
<proteinExistence type="inferred from homology"/>
<dbReference type="InterPro" id="IPR003879">
    <property type="entry name" value="Butyrophylin_SPRY"/>
</dbReference>
<gene>
    <name evidence="12" type="ORF">PODLI_1B007389</name>
</gene>
<dbReference type="InterPro" id="IPR001841">
    <property type="entry name" value="Znf_RING"/>
</dbReference>
<dbReference type="CDD" id="cd12888">
    <property type="entry name" value="SPRY_PRY_TRIM7_like"/>
    <property type="match status" value="1"/>
</dbReference>
<dbReference type="InterPro" id="IPR003877">
    <property type="entry name" value="SPRY_dom"/>
</dbReference>
<evidence type="ECO:0000256" key="1">
    <source>
        <dbReference type="ARBA" id="ARBA00009651"/>
    </source>
</evidence>
<dbReference type="FunFam" id="2.60.120.920:FF:000004">
    <property type="entry name" value="Butyrophilin subfamily 1 member A1"/>
    <property type="match status" value="1"/>
</dbReference>
<keyword evidence="8" id="KW-0175">Coiled coil</keyword>
<accession>A0AA35P0H3</accession>
<dbReference type="PRINTS" id="PR01407">
    <property type="entry name" value="BUTYPHLNCDUF"/>
</dbReference>
<dbReference type="PROSITE" id="PS50119">
    <property type="entry name" value="ZF_BBOX"/>
    <property type="match status" value="1"/>
</dbReference>
<dbReference type="SMART" id="SM00449">
    <property type="entry name" value="SPRY"/>
    <property type="match status" value="1"/>
</dbReference>
<dbReference type="InterPro" id="IPR000315">
    <property type="entry name" value="Znf_B-box"/>
</dbReference>
<feature type="domain" description="B box-type" evidence="10">
    <location>
        <begin position="98"/>
        <end position="139"/>
    </location>
</feature>
<feature type="domain" description="B30.2/SPRY" evidence="11">
    <location>
        <begin position="307"/>
        <end position="499"/>
    </location>
</feature>
<evidence type="ECO:0000256" key="7">
    <source>
        <dbReference type="PROSITE-ProRule" id="PRU00024"/>
    </source>
</evidence>
<keyword evidence="5" id="KW-0862">Zinc</keyword>
<feature type="coiled-coil region" evidence="8">
    <location>
        <begin position="190"/>
        <end position="253"/>
    </location>
</feature>
<keyword evidence="3" id="KW-0479">Metal-binding</keyword>
<dbReference type="PANTHER" id="PTHR24103">
    <property type="entry name" value="E3 UBIQUITIN-PROTEIN LIGASE TRIM"/>
    <property type="match status" value="1"/>
</dbReference>
<dbReference type="InterPro" id="IPR013320">
    <property type="entry name" value="ConA-like_dom_sf"/>
</dbReference>
<evidence type="ECO:0000259" key="11">
    <source>
        <dbReference type="PROSITE" id="PS50188"/>
    </source>
</evidence>
<keyword evidence="4 7" id="KW-0863">Zinc-finger</keyword>
<dbReference type="CDD" id="cd16594">
    <property type="entry name" value="RING-HC_TRIM7-like_C-IV"/>
    <property type="match status" value="1"/>
</dbReference>
<evidence type="ECO:0000259" key="9">
    <source>
        <dbReference type="PROSITE" id="PS50089"/>
    </source>
</evidence>
<dbReference type="AlphaFoldDB" id="A0AA35P0H3"/>
<evidence type="ECO:0000256" key="8">
    <source>
        <dbReference type="SAM" id="Coils"/>
    </source>
</evidence>
<comment type="similarity">
    <text evidence="1">Belongs to the ohanin/vespryn family.</text>
</comment>
<dbReference type="InterPro" id="IPR013083">
    <property type="entry name" value="Znf_RING/FYVE/PHD"/>
</dbReference>
<dbReference type="SMART" id="SM00336">
    <property type="entry name" value="BBOX"/>
    <property type="match status" value="1"/>
</dbReference>
<dbReference type="Gene3D" id="3.30.40.10">
    <property type="entry name" value="Zinc/RING finger domain, C3HC4 (zinc finger)"/>
    <property type="match status" value="1"/>
</dbReference>
<reference evidence="12" key="1">
    <citation type="submission" date="2022-12" db="EMBL/GenBank/DDBJ databases">
        <authorList>
            <person name="Alioto T."/>
            <person name="Alioto T."/>
            <person name="Gomez Garrido J."/>
        </authorList>
    </citation>
    <scope>NUCLEOTIDE SEQUENCE</scope>
</reference>
<dbReference type="InterPro" id="IPR017907">
    <property type="entry name" value="Znf_RING_CS"/>
</dbReference>
<sequence>MAAAAAAAAGSPVQDLRDEATCSICRDYFKDPVTIPECGHNFCRSCLAQCWGESEAEASCPQCRKTVPRNNLIPNRQLVNFVELIKKLSLQEGKEEGGKGKVCKEHRKPLKLFCKEDEAPICVVCGKSKAHENHKVIPLEEAYEECKGLISSRLQILRKEREKILAYQVDLEKESQALLKLTETERQKTVEKLRQLRQFLEEQEKHLLNEIEDVEEQIARERDEQLARFSSELSSLERSIQELEEKRQKPANELLQDMRGTLERYGERESQENPLAFFPELKKRISEFCDINILVEDVMEQFEDALLLKEQLQEDDPLLRNLQRANVTLDPDTAHPRLILSEDRKSVRYGDKEQDLPDNPERFNNRTSVLGHEGFTAGCHFWEVTVESEGKWVYWTVGVTRKSAERKGDFALSSEGGIWAVGKSGGEYMAFDPPDYLPLSLFWEPKRIRVTLDYEGEEVSFSDADSGTELYTFSGALFSGDTILPFFHLSGDKTHFRIS</sequence>
<dbReference type="Pfam" id="PF13765">
    <property type="entry name" value="PRY"/>
    <property type="match status" value="1"/>
</dbReference>
<dbReference type="SMART" id="SM00184">
    <property type="entry name" value="RING"/>
    <property type="match status" value="1"/>
</dbReference>
<dbReference type="GO" id="GO:0008270">
    <property type="term" value="F:zinc ion binding"/>
    <property type="evidence" value="ECO:0007669"/>
    <property type="project" value="UniProtKB-KW"/>
</dbReference>
<evidence type="ECO:0000256" key="6">
    <source>
        <dbReference type="ARBA" id="ARBA00034460"/>
    </source>
</evidence>
<keyword evidence="2" id="KW-0528">Neurotoxin</keyword>
<keyword evidence="13" id="KW-1185">Reference proteome</keyword>
<evidence type="ECO:0000259" key="10">
    <source>
        <dbReference type="PROSITE" id="PS50119"/>
    </source>
</evidence>
<dbReference type="SUPFAM" id="SSF49899">
    <property type="entry name" value="Concanavalin A-like lectins/glucanases"/>
    <property type="match status" value="1"/>
</dbReference>
<organism evidence="12 13">
    <name type="scientific">Podarcis lilfordi</name>
    <name type="common">Lilford's wall lizard</name>
    <dbReference type="NCBI Taxonomy" id="74358"/>
    <lineage>
        <taxon>Eukaryota</taxon>
        <taxon>Metazoa</taxon>
        <taxon>Chordata</taxon>
        <taxon>Craniata</taxon>
        <taxon>Vertebrata</taxon>
        <taxon>Euteleostomi</taxon>
        <taxon>Lepidosauria</taxon>
        <taxon>Squamata</taxon>
        <taxon>Bifurcata</taxon>
        <taxon>Unidentata</taxon>
        <taxon>Episquamata</taxon>
        <taxon>Laterata</taxon>
        <taxon>Lacertibaenia</taxon>
        <taxon>Lacertidae</taxon>
        <taxon>Podarcis</taxon>
    </lineage>
</organism>
<dbReference type="PROSITE" id="PS50188">
    <property type="entry name" value="B302_SPRY"/>
    <property type="match status" value="1"/>
</dbReference>
<dbReference type="PROSITE" id="PS50089">
    <property type="entry name" value="ZF_RING_2"/>
    <property type="match status" value="1"/>
</dbReference>
<evidence type="ECO:0000256" key="4">
    <source>
        <dbReference type="ARBA" id="ARBA00022771"/>
    </source>
</evidence>
<dbReference type="CDD" id="cd19762">
    <property type="entry name" value="Bbox2_TRIM7-like"/>
    <property type="match status" value="1"/>
</dbReference>
<evidence type="ECO:0000313" key="12">
    <source>
        <dbReference type="EMBL" id="CAI5768340.1"/>
    </source>
</evidence>
<dbReference type="Gene3D" id="2.60.120.920">
    <property type="match status" value="1"/>
</dbReference>
<dbReference type="EMBL" id="OX395127">
    <property type="protein sequence ID" value="CAI5768340.1"/>
    <property type="molecule type" value="Genomic_DNA"/>
</dbReference>
<dbReference type="SMART" id="SM00589">
    <property type="entry name" value="PRY"/>
    <property type="match status" value="1"/>
</dbReference>
<dbReference type="InterPro" id="IPR001870">
    <property type="entry name" value="B30.2/SPRY"/>
</dbReference>
<comment type="function">
    <text evidence="6">Neurotoxin that produces dose-dependent hypolocomotion and hyperalgesia in mice. May directly act on the central nervous system, as it is 6500-fold more potent when administered intracerebroventricularly than intraperitoneal.</text>
</comment>
<dbReference type="SUPFAM" id="SSF57850">
    <property type="entry name" value="RING/U-box"/>
    <property type="match status" value="1"/>
</dbReference>
<feature type="domain" description="RING-type" evidence="9">
    <location>
        <begin position="22"/>
        <end position="64"/>
    </location>
</feature>
<name>A0AA35P0H3_9SAUR</name>
<dbReference type="Proteomes" id="UP001178461">
    <property type="component" value="Chromosome 2"/>
</dbReference>